<dbReference type="Pfam" id="PF12762">
    <property type="entry name" value="DDE_Tnp_IS1595"/>
    <property type="match status" value="1"/>
</dbReference>
<dbReference type="EMBL" id="UOFK01000083">
    <property type="protein sequence ID" value="VAW76021.1"/>
    <property type="molecule type" value="Genomic_DNA"/>
</dbReference>
<dbReference type="AlphaFoldDB" id="A0A3B0Y8S9"/>
<sequence length="212" mass="24218">MSTHQLHRMLGVTYKTAWFMTHRIREAMREPVLPEKMGGGGSTVEADETYWGKKEDTKKARGGFAHKEQIVTLVERNGRVRSMHRVKGENLKSILKDQLEQDTHIMTDQAMHYRGLNKLSLHASPSITPSIGEYVRGDVHTNTIEGYFSILKRGLTGTYQHVSAKHLKRYLGEFDFRYNYRTKLGFTDKERADAALRGIEGKRLTYGTTVTG</sequence>
<dbReference type="InterPro" id="IPR024445">
    <property type="entry name" value="Tnp_ISXO2-like"/>
</dbReference>
<accession>A0A3B0Y8S9</accession>
<proteinExistence type="predicted"/>
<feature type="domain" description="ISXO2-like transposase" evidence="1">
    <location>
        <begin position="36"/>
        <end position="179"/>
    </location>
</feature>
<dbReference type="SMART" id="SM01126">
    <property type="entry name" value="DDE_Tnp_IS1595"/>
    <property type="match status" value="1"/>
</dbReference>
<gene>
    <name evidence="2" type="ORF">MNBD_GAMMA13-2026</name>
</gene>
<organism evidence="2">
    <name type="scientific">hydrothermal vent metagenome</name>
    <dbReference type="NCBI Taxonomy" id="652676"/>
    <lineage>
        <taxon>unclassified sequences</taxon>
        <taxon>metagenomes</taxon>
        <taxon>ecological metagenomes</taxon>
    </lineage>
</organism>
<dbReference type="NCBIfam" id="NF033547">
    <property type="entry name" value="transpos_IS1595"/>
    <property type="match status" value="1"/>
</dbReference>
<evidence type="ECO:0000313" key="2">
    <source>
        <dbReference type="EMBL" id="VAW76021.1"/>
    </source>
</evidence>
<name>A0A3B0Y8S9_9ZZZZ</name>
<protein>
    <submittedName>
        <fullName evidence="2">Transposase and inactivated derivatives</fullName>
    </submittedName>
</protein>
<evidence type="ECO:0000259" key="1">
    <source>
        <dbReference type="SMART" id="SM01126"/>
    </source>
</evidence>
<reference evidence="2" key="1">
    <citation type="submission" date="2018-06" db="EMBL/GenBank/DDBJ databases">
        <authorList>
            <person name="Zhirakovskaya E."/>
        </authorList>
    </citation>
    <scope>NUCLEOTIDE SEQUENCE</scope>
</reference>